<dbReference type="Pfam" id="PF02581">
    <property type="entry name" value="TMP-TENI"/>
    <property type="match status" value="1"/>
</dbReference>
<evidence type="ECO:0000256" key="10">
    <source>
        <dbReference type="RuleBase" id="RU003826"/>
    </source>
</evidence>
<evidence type="ECO:0000313" key="13">
    <source>
        <dbReference type="EMBL" id="HIR92478.1"/>
    </source>
</evidence>
<evidence type="ECO:0000256" key="4">
    <source>
        <dbReference type="ARBA" id="ARBA00022842"/>
    </source>
</evidence>
<accession>A0A9D1EI51</accession>
<feature type="domain" description="Thiamine phosphate synthase/TenI" evidence="12">
    <location>
        <begin position="10"/>
        <end position="191"/>
    </location>
</feature>
<comment type="cofactor">
    <cofactor evidence="9">
        <name>Mg(2+)</name>
        <dbReference type="ChEBI" id="CHEBI:18420"/>
    </cofactor>
    <text evidence="9">Binds 1 Mg(2+) ion per subunit.</text>
</comment>
<proteinExistence type="inferred from homology"/>
<dbReference type="InterPro" id="IPR022998">
    <property type="entry name" value="ThiamineP_synth_TenI"/>
</dbReference>
<feature type="binding site" evidence="9">
    <location>
        <position position="112"/>
    </location>
    <ligand>
        <name>4-amino-2-methyl-5-(diphosphooxymethyl)pyrimidine</name>
        <dbReference type="ChEBI" id="CHEBI:57841"/>
    </ligand>
</feature>
<comment type="similarity">
    <text evidence="9 10">Belongs to the thiamine-phosphate synthase family.</text>
</comment>
<dbReference type="GO" id="GO:0009228">
    <property type="term" value="P:thiamine biosynthetic process"/>
    <property type="evidence" value="ECO:0007669"/>
    <property type="project" value="UniProtKB-KW"/>
</dbReference>
<dbReference type="GO" id="GO:0004789">
    <property type="term" value="F:thiamine-phosphate diphosphorylase activity"/>
    <property type="evidence" value="ECO:0007669"/>
    <property type="project" value="UniProtKB-UniRule"/>
</dbReference>
<comment type="catalytic activity">
    <reaction evidence="6 9 10">
        <text>4-methyl-5-(2-phosphooxyethyl)-thiazole + 4-amino-2-methyl-5-(diphosphooxymethyl)pyrimidine + H(+) = thiamine phosphate + diphosphate</text>
        <dbReference type="Rhea" id="RHEA:22328"/>
        <dbReference type="ChEBI" id="CHEBI:15378"/>
        <dbReference type="ChEBI" id="CHEBI:33019"/>
        <dbReference type="ChEBI" id="CHEBI:37575"/>
        <dbReference type="ChEBI" id="CHEBI:57841"/>
        <dbReference type="ChEBI" id="CHEBI:58296"/>
        <dbReference type="EC" id="2.5.1.3"/>
    </reaction>
</comment>
<dbReference type="SUPFAM" id="SSF51391">
    <property type="entry name" value="Thiamin phosphate synthase"/>
    <property type="match status" value="1"/>
</dbReference>
<feature type="binding site" evidence="9">
    <location>
        <position position="168"/>
    </location>
    <ligand>
        <name>2-[(2R,5Z)-2-carboxy-4-methylthiazol-5(2H)-ylidene]ethyl phosphate</name>
        <dbReference type="ChEBI" id="CHEBI:62899"/>
    </ligand>
</feature>
<evidence type="ECO:0000313" key="14">
    <source>
        <dbReference type="Proteomes" id="UP000886841"/>
    </source>
</evidence>
<dbReference type="GO" id="GO:0009229">
    <property type="term" value="P:thiamine diphosphate biosynthetic process"/>
    <property type="evidence" value="ECO:0007669"/>
    <property type="project" value="UniProtKB-UniRule"/>
</dbReference>
<dbReference type="NCBIfam" id="TIGR00693">
    <property type="entry name" value="thiE"/>
    <property type="match status" value="1"/>
</dbReference>
<feature type="binding site" evidence="9">
    <location>
        <begin position="188"/>
        <end position="189"/>
    </location>
    <ligand>
        <name>2-[(2R,5Z)-2-carboxy-4-methylthiazol-5(2H)-ylidene]ethyl phosphate</name>
        <dbReference type="ChEBI" id="CHEBI:62899"/>
    </ligand>
</feature>
<keyword evidence="4 9" id="KW-0460">Magnesium</keyword>
<keyword evidence="3 9" id="KW-0479">Metal-binding</keyword>
<evidence type="ECO:0000256" key="8">
    <source>
        <dbReference type="ARBA" id="ARBA00047883"/>
    </source>
</evidence>
<name>A0A9D1EI51_9FIRM</name>
<feature type="binding site" evidence="9">
    <location>
        <position position="73"/>
    </location>
    <ligand>
        <name>4-amino-2-methyl-5-(diphosphooxymethyl)pyrimidine</name>
        <dbReference type="ChEBI" id="CHEBI:57841"/>
    </ligand>
</feature>
<comment type="pathway">
    <text evidence="1 9 11">Cofactor biosynthesis; thiamine diphosphate biosynthesis; thiamine phosphate from 4-amino-2-methyl-5-diphosphomethylpyrimidine and 4-methyl-5-(2-phosphoethyl)-thiazole: step 1/1.</text>
</comment>
<reference evidence="13" key="1">
    <citation type="submission" date="2020-10" db="EMBL/GenBank/DDBJ databases">
        <authorList>
            <person name="Gilroy R."/>
        </authorList>
    </citation>
    <scope>NUCLEOTIDE SEQUENCE</scope>
    <source>
        <strain evidence="13">ChiSxjej1B13-7041</strain>
    </source>
</reference>
<dbReference type="InterPro" id="IPR013785">
    <property type="entry name" value="Aldolase_TIM"/>
</dbReference>
<comment type="function">
    <text evidence="9">Condenses 4-methyl-5-(beta-hydroxyethyl)thiazole monophosphate (THZ-P) and 2-methyl-4-amino-5-hydroxymethyl pyrimidine pyrophosphate (HMP-PP) to form thiamine monophosphate (TMP).</text>
</comment>
<keyword evidence="5 9" id="KW-0784">Thiamine biosynthesis</keyword>
<feature type="binding site" evidence="9">
    <location>
        <position position="93"/>
    </location>
    <ligand>
        <name>Mg(2+)</name>
        <dbReference type="ChEBI" id="CHEBI:18420"/>
    </ligand>
</feature>
<dbReference type="GO" id="GO:0005737">
    <property type="term" value="C:cytoplasm"/>
    <property type="evidence" value="ECO:0007669"/>
    <property type="project" value="TreeGrafter"/>
</dbReference>
<dbReference type="Gene3D" id="3.20.20.70">
    <property type="entry name" value="Aldolase class I"/>
    <property type="match status" value="1"/>
</dbReference>
<evidence type="ECO:0000256" key="6">
    <source>
        <dbReference type="ARBA" id="ARBA00047334"/>
    </source>
</evidence>
<dbReference type="EC" id="2.5.1.3" evidence="9"/>
<dbReference type="FunFam" id="3.20.20.70:FF:000096">
    <property type="entry name" value="Thiamine-phosphate synthase"/>
    <property type="match status" value="1"/>
</dbReference>
<sequence length="210" mass="22460">MKLNREKLRLYAVTDRSCLPPGRSLSETVEQVLQAGVGCVQLREKQADMGFVREEAYRLKELCDRYGALFIINDYPQLVLEVGASGVHVGQADMAIERAREMLGDSFLIGGSAHSVAEARKAQEAGADYMGCGAVFGSVTKRDAGHLPLEELERICGAVSIPVVAIGGINRDNIARLSGMGLAGAAVVSALFGAEDPQREAEILLNEINA</sequence>
<dbReference type="GO" id="GO:0000287">
    <property type="term" value="F:magnesium ion binding"/>
    <property type="evidence" value="ECO:0007669"/>
    <property type="project" value="UniProtKB-UniRule"/>
</dbReference>
<evidence type="ECO:0000256" key="3">
    <source>
        <dbReference type="ARBA" id="ARBA00022723"/>
    </source>
</evidence>
<protein>
    <recommendedName>
        <fullName evidence="9">Thiamine-phosphate synthase</fullName>
        <shortName evidence="9">TP synthase</shortName>
        <shortName evidence="9">TPS</shortName>
        <ecNumber evidence="9">2.5.1.3</ecNumber>
    </recommendedName>
    <alternativeName>
        <fullName evidence="9">Thiamine-phosphate pyrophosphorylase</fullName>
        <shortName evidence="9">TMP pyrophosphorylase</shortName>
        <shortName evidence="9">TMP-PPase</shortName>
    </alternativeName>
</protein>
<feature type="binding site" evidence="9">
    <location>
        <position position="74"/>
    </location>
    <ligand>
        <name>Mg(2+)</name>
        <dbReference type="ChEBI" id="CHEBI:18420"/>
    </ligand>
</feature>
<gene>
    <name evidence="9 13" type="primary">thiE</name>
    <name evidence="13" type="ORF">IAB98_03520</name>
</gene>
<feature type="binding site" evidence="9">
    <location>
        <begin position="138"/>
        <end position="140"/>
    </location>
    <ligand>
        <name>2-[(2R,5Z)-2-carboxy-4-methylthiazol-5(2H)-ylidene]ethyl phosphate</name>
        <dbReference type="ChEBI" id="CHEBI:62899"/>
    </ligand>
</feature>
<evidence type="ECO:0000256" key="2">
    <source>
        <dbReference type="ARBA" id="ARBA00022679"/>
    </source>
</evidence>
<evidence type="ECO:0000256" key="11">
    <source>
        <dbReference type="RuleBase" id="RU004253"/>
    </source>
</evidence>
<evidence type="ECO:0000259" key="12">
    <source>
        <dbReference type="Pfam" id="PF02581"/>
    </source>
</evidence>
<reference evidence="13" key="2">
    <citation type="journal article" date="2021" name="PeerJ">
        <title>Extensive microbial diversity within the chicken gut microbiome revealed by metagenomics and culture.</title>
        <authorList>
            <person name="Gilroy R."/>
            <person name="Ravi A."/>
            <person name="Getino M."/>
            <person name="Pursley I."/>
            <person name="Horton D.L."/>
            <person name="Alikhan N.F."/>
            <person name="Baker D."/>
            <person name="Gharbi K."/>
            <person name="Hall N."/>
            <person name="Watson M."/>
            <person name="Adriaenssens E.M."/>
            <person name="Foster-Nyarko E."/>
            <person name="Jarju S."/>
            <person name="Secka A."/>
            <person name="Antonio M."/>
            <person name="Oren A."/>
            <person name="Chaudhuri R.R."/>
            <person name="La Ragione R."/>
            <person name="Hildebrand F."/>
            <person name="Pallen M.J."/>
        </authorList>
    </citation>
    <scope>NUCLEOTIDE SEQUENCE</scope>
    <source>
        <strain evidence="13">ChiSxjej1B13-7041</strain>
    </source>
</reference>
<comment type="caution">
    <text evidence="13">The sequence shown here is derived from an EMBL/GenBank/DDBJ whole genome shotgun (WGS) entry which is preliminary data.</text>
</comment>
<dbReference type="InterPro" id="IPR036206">
    <property type="entry name" value="ThiamineP_synth_sf"/>
</dbReference>
<feature type="binding site" evidence="9">
    <location>
        <position position="141"/>
    </location>
    <ligand>
        <name>4-amino-2-methyl-5-(diphosphooxymethyl)pyrimidine</name>
        <dbReference type="ChEBI" id="CHEBI:57841"/>
    </ligand>
</feature>
<organism evidence="13 14">
    <name type="scientific">Candidatus Egerieimonas intestinavium</name>
    <dbReference type="NCBI Taxonomy" id="2840777"/>
    <lineage>
        <taxon>Bacteria</taxon>
        <taxon>Bacillati</taxon>
        <taxon>Bacillota</taxon>
        <taxon>Clostridia</taxon>
        <taxon>Lachnospirales</taxon>
        <taxon>Lachnospiraceae</taxon>
        <taxon>Lachnospiraceae incertae sedis</taxon>
        <taxon>Candidatus Egerieimonas</taxon>
    </lineage>
</organism>
<feature type="binding site" evidence="9">
    <location>
        <begin position="41"/>
        <end position="45"/>
    </location>
    <ligand>
        <name>4-amino-2-methyl-5-(diphosphooxymethyl)pyrimidine</name>
        <dbReference type="ChEBI" id="CHEBI:57841"/>
    </ligand>
</feature>
<dbReference type="EMBL" id="DVHU01000031">
    <property type="protein sequence ID" value="HIR92478.1"/>
    <property type="molecule type" value="Genomic_DNA"/>
</dbReference>
<evidence type="ECO:0000256" key="7">
    <source>
        <dbReference type="ARBA" id="ARBA00047851"/>
    </source>
</evidence>
<dbReference type="InterPro" id="IPR034291">
    <property type="entry name" value="TMP_synthase"/>
</dbReference>
<evidence type="ECO:0000256" key="1">
    <source>
        <dbReference type="ARBA" id="ARBA00005165"/>
    </source>
</evidence>
<dbReference type="HAMAP" id="MF_00097">
    <property type="entry name" value="TMP_synthase"/>
    <property type="match status" value="1"/>
</dbReference>
<comment type="catalytic activity">
    <reaction evidence="7 9 10">
        <text>2-(2-carboxy-4-methylthiazol-5-yl)ethyl phosphate + 4-amino-2-methyl-5-(diphosphooxymethyl)pyrimidine + 2 H(+) = thiamine phosphate + CO2 + diphosphate</text>
        <dbReference type="Rhea" id="RHEA:47848"/>
        <dbReference type="ChEBI" id="CHEBI:15378"/>
        <dbReference type="ChEBI" id="CHEBI:16526"/>
        <dbReference type="ChEBI" id="CHEBI:33019"/>
        <dbReference type="ChEBI" id="CHEBI:37575"/>
        <dbReference type="ChEBI" id="CHEBI:57841"/>
        <dbReference type="ChEBI" id="CHEBI:62890"/>
        <dbReference type="EC" id="2.5.1.3"/>
    </reaction>
</comment>
<dbReference type="CDD" id="cd00564">
    <property type="entry name" value="TMP_TenI"/>
    <property type="match status" value="1"/>
</dbReference>
<dbReference type="PANTHER" id="PTHR20857">
    <property type="entry name" value="THIAMINE-PHOSPHATE PYROPHOSPHORYLASE"/>
    <property type="match status" value="1"/>
</dbReference>
<evidence type="ECO:0000256" key="5">
    <source>
        <dbReference type="ARBA" id="ARBA00022977"/>
    </source>
</evidence>
<dbReference type="AlphaFoldDB" id="A0A9D1EI51"/>
<comment type="catalytic activity">
    <reaction evidence="8 9 10">
        <text>2-[(2R,5Z)-2-carboxy-4-methylthiazol-5(2H)-ylidene]ethyl phosphate + 4-amino-2-methyl-5-(diphosphooxymethyl)pyrimidine + 2 H(+) = thiamine phosphate + CO2 + diphosphate</text>
        <dbReference type="Rhea" id="RHEA:47844"/>
        <dbReference type="ChEBI" id="CHEBI:15378"/>
        <dbReference type="ChEBI" id="CHEBI:16526"/>
        <dbReference type="ChEBI" id="CHEBI:33019"/>
        <dbReference type="ChEBI" id="CHEBI:37575"/>
        <dbReference type="ChEBI" id="CHEBI:57841"/>
        <dbReference type="ChEBI" id="CHEBI:62899"/>
        <dbReference type="EC" id="2.5.1.3"/>
    </reaction>
</comment>
<dbReference type="PANTHER" id="PTHR20857:SF23">
    <property type="entry name" value="THIAMINE BIOSYNTHETIC BIFUNCTIONAL ENZYME"/>
    <property type="match status" value="1"/>
</dbReference>
<dbReference type="Proteomes" id="UP000886841">
    <property type="component" value="Unassembled WGS sequence"/>
</dbReference>
<keyword evidence="2 9" id="KW-0808">Transferase</keyword>
<evidence type="ECO:0000256" key="9">
    <source>
        <dbReference type="HAMAP-Rule" id="MF_00097"/>
    </source>
</evidence>